<feature type="domain" description="NADAR" evidence="7">
    <location>
        <begin position="37"/>
        <end position="184"/>
    </location>
</feature>
<evidence type="ECO:0000313" key="8">
    <source>
        <dbReference type="EMBL" id="MTH46620.1"/>
    </source>
</evidence>
<accession>A0A6L6INM8</accession>
<evidence type="ECO:0000256" key="5">
    <source>
        <dbReference type="ARBA" id="ARBA00032343"/>
    </source>
</evidence>
<dbReference type="NCBIfam" id="TIGR02464">
    <property type="entry name" value="ribofla_fusion"/>
    <property type="match status" value="1"/>
</dbReference>
<dbReference type="Gene3D" id="1.10.357.40">
    <property type="entry name" value="YbiA-like"/>
    <property type="match status" value="1"/>
</dbReference>
<comment type="catalytic activity">
    <reaction evidence="1">
        <text>5-amino-6-(5-phospho-D-ribosylamino)uracil + H2O = 5,6-diaminouracil + D-ribose 5-phosphate</text>
        <dbReference type="Rhea" id="RHEA:55020"/>
        <dbReference type="ChEBI" id="CHEBI:15377"/>
        <dbReference type="ChEBI" id="CHEBI:46252"/>
        <dbReference type="ChEBI" id="CHEBI:58453"/>
        <dbReference type="ChEBI" id="CHEBI:78346"/>
    </reaction>
</comment>
<gene>
    <name evidence="8" type="ORF">GJV78_10240</name>
</gene>
<dbReference type="SUPFAM" id="SSF143990">
    <property type="entry name" value="YbiA-like"/>
    <property type="match status" value="1"/>
</dbReference>
<evidence type="ECO:0000256" key="4">
    <source>
        <dbReference type="ARBA" id="ARBA00014614"/>
    </source>
</evidence>
<protein>
    <recommendedName>
        <fullName evidence="4">N-glycosidase YbiA</fullName>
    </recommendedName>
    <alternativeName>
        <fullName evidence="5">Riboflavin biosynthesis intermediates N-glycosidase</fullName>
    </alternativeName>
</protein>
<name>A0A6L6INM8_9ENTR</name>
<dbReference type="AlphaFoldDB" id="A0A6L6INM8"/>
<dbReference type="EMBL" id="WMJZ01000012">
    <property type="protein sequence ID" value="MTH46620.1"/>
    <property type="molecule type" value="Genomic_DNA"/>
</dbReference>
<organism evidence="8 9">
    <name type="scientific">Intestinirhabdus alba</name>
    <dbReference type="NCBI Taxonomy" id="2899544"/>
    <lineage>
        <taxon>Bacteria</taxon>
        <taxon>Pseudomonadati</taxon>
        <taxon>Pseudomonadota</taxon>
        <taxon>Gammaproteobacteria</taxon>
        <taxon>Enterobacterales</taxon>
        <taxon>Enterobacteriaceae</taxon>
        <taxon>Intestinirhabdus</taxon>
    </lineage>
</organism>
<dbReference type="Proteomes" id="UP000477739">
    <property type="component" value="Unassembled WGS sequence"/>
</dbReference>
<evidence type="ECO:0000256" key="6">
    <source>
        <dbReference type="ARBA" id="ARBA00045377"/>
    </source>
</evidence>
<dbReference type="Pfam" id="PF08719">
    <property type="entry name" value="NADAR"/>
    <property type="match status" value="1"/>
</dbReference>
<sequence>MQQGCYSLPALLEALEGGQKVKYLWFWGHRPAADGTVTAACFSQWWQGAPFSHNGAIYATAEHWMMAGKARLFGDSVTLSRILAASTPGEAKKPGRTVKGFDKQRWRAHRFELVCEGNIYKFSQHPALKAFLLSTAPRVPVEASPVDKIWGIGLAKHHPDAGTPSRWRGENLLGFALMAVRDRLATA</sequence>
<keyword evidence="9" id="KW-1185">Reference proteome</keyword>
<comment type="function">
    <text evidence="6">Catalyzes the hydrolysis of the N-glycosidic bond in the first two intermediates of riboflavin biosynthesis, which are highly reactive metabolites, yielding relatively innocuous products. Thus, can divert a surplus of harmful intermediates into relatively harmless products and pre-empt the damage these intermediates would otherwise do. Helps maintain flavin levels. May act on other substrates in vivo. Has no activity against GTP, nucleoside monophosphates or ADP-ribose. Is Required for swarming motility.</text>
</comment>
<evidence type="ECO:0000256" key="1">
    <source>
        <dbReference type="ARBA" id="ARBA00000022"/>
    </source>
</evidence>
<comment type="caution">
    <text evidence="8">The sequence shown here is derived from an EMBL/GenBank/DDBJ whole genome shotgun (WGS) entry which is preliminary data.</text>
</comment>
<dbReference type="CDD" id="cd15457">
    <property type="entry name" value="NADAR"/>
    <property type="match status" value="1"/>
</dbReference>
<comment type="catalytic activity">
    <reaction evidence="2">
        <text>2,5-diamino-6-hydroxy-4-(5-phosphoribosylamino)-pyrimidine + H2O = 2,5,6-triamino-4-hydroxypyrimidine + D-ribose 5-phosphate</text>
        <dbReference type="Rhea" id="RHEA:23436"/>
        <dbReference type="ChEBI" id="CHEBI:15377"/>
        <dbReference type="ChEBI" id="CHEBI:58614"/>
        <dbReference type="ChEBI" id="CHEBI:78346"/>
        <dbReference type="ChEBI" id="CHEBI:137796"/>
    </reaction>
</comment>
<dbReference type="RefSeq" id="WP_155108247.1">
    <property type="nucleotide sequence ID" value="NZ_WMJZ01000012.1"/>
</dbReference>
<comment type="similarity">
    <text evidence="3">Belongs to the YbiA family.</text>
</comment>
<reference evidence="8 9" key="1">
    <citation type="submission" date="2019-11" db="EMBL/GenBank/DDBJ databases">
        <title>Escherichia alba sp. nov. isolated from the gut of plastic-eating superworms Zophobas atratus.</title>
        <authorList>
            <person name="Yang Y."/>
        </authorList>
    </citation>
    <scope>NUCLEOTIDE SEQUENCE [LARGE SCALE GENOMIC DNA]</scope>
    <source>
        <strain evidence="9">BIT-B35</strain>
    </source>
</reference>
<dbReference type="InterPro" id="IPR037238">
    <property type="entry name" value="YbiA-like_sf"/>
</dbReference>
<dbReference type="InterPro" id="IPR012816">
    <property type="entry name" value="NADAR"/>
</dbReference>
<evidence type="ECO:0000256" key="3">
    <source>
        <dbReference type="ARBA" id="ARBA00008508"/>
    </source>
</evidence>
<evidence type="ECO:0000259" key="7">
    <source>
        <dbReference type="Pfam" id="PF08719"/>
    </source>
</evidence>
<evidence type="ECO:0000313" key="9">
    <source>
        <dbReference type="Proteomes" id="UP000477739"/>
    </source>
</evidence>
<proteinExistence type="inferred from homology"/>
<dbReference type="OrthoDB" id="67297at2"/>
<evidence type="ECO:0000256" key="2">
    <source>
        <dbReference type="ARBA" id="ARBA00000751"/>
    </source>
</evidence>